<evidence type="ECO:0000259" key="1">
    <source>
        <dbReference type="SMART" id="SM00953"/>
    </source>
</evidence>
<organism evidence="2 3">
    <name type="scientific">Thioclava nitratireducens</name>
    <dbReference type="NCBI Taxonomy" id="1915078"/>
    <lineage>
        <taxon>Bacteria</taxon>
        <taxon>Pseudomonadati</taxon>
        <taxon>Pseudomonadota</taxon>
        <taxon>Alphaproteobacteria</taxon>
        <taxon>Rhodobacterales</taxon>
        <taxon>Paracoccaceae</taxon>
        <taxon>Thioclava</taxon>
    </lineage>
</organism>
<dbReference type="InterPro" id="IPR014914">
    <property type="entry name" value="RES_dom"/>
</dbReference>
<dbReference type="EMBL" id="CP019437">
    <property type="protein sequence ID" value="AQS47849.1"/>
    <property type="molecule type" value="Genomic_DNA"/>
</dbReference>
<dbReference type="RefSeq" id="WP_075774527.1">
    <property type="nucleotide sequence ID" value="NZ_CP019437.1"/>
</dbReference>
<evidence type="ECO:0000313" key="2">
    <source>
        <dbReference type="EMBL" id="AQS47849.1"/>
    </source>
</evidence>
<keyword evidence="3" id="KW-1185">Reference proteome</keyword>
<proteinExistence type="predicted"/>
<protein>
    <recommendedName>
        <fullName evidence="1">RES domain-containing protein</fullName>
    </recommendedName>
</protein>
<gene>
    <name evidence="2" type="ORF">BMG03_08565</name>
</gene>
<name>A0ABM6IGG0_9RHOB</name>
<evidence type="ECO:0000313" key="3">
    <source>
        <dbReference type="Proteomes" id="UP000185622"/>
    </source>
</evidence>
<accession>A0ABM6IGG0</accession>
<dbReference type="SMART" id="SM00953">
    <property type="entry name" value="RES"/>
    <property type="match status" value="1"/>
</dbReference>
<reference evidence="2 3" key="1">
    <citation type="submission" date="2017-01" db="EMBL/GenBank/DDBJ databases">
        <title>The complete genome sequence of a sulfur-oxidizing marine bacterium Thioclava sp. 25B10_4T.</title>
        <authorList>
            <person name="Liu Y."/>
            <person name="Lai Q."/>
            <person name="Shao Z."/>
        </authorList>
    </citation>
    <scope>NUCLEOTIDE SEQUENCE [LARGE SCALE GENOMIC DNA]</scope>
    <source>
        <strain evidence="2 3">25B10_4</strain>
    </source>
</reference>
<dbReference type="Proteomes" id="UP000185622">
    <property type="component" value="Chromosome"/>
</dbReference>
<sequence length="159" mass="17262">MISFHGTVWRILSADRAEDACEPARHPEGRFHHSGQVALYASLSAEGAGVALRRYVRASDPPRVIVPLEITAQAVDDLRGTPDQAAAAAVWQDERASGAPSSTWHFSDRARNSGAQAMLYASRSRPDLSHLVLFEVTPATVRQLAPAKVWQPPYPIPSA</sequence>
<feature type="domain" description="RES" evidence="1">
    <location>
        <begin position="14"/>
        <end position="147"/>
    </location>
</feature>
<dbReference type="Pfam" id="PF08808">
    <property type="entry name" value="RES"/>
    <property type="match status" value="1"/>
</dbReference>